<dbReference type="STRING" id="283786.SAMN04487990_11461"/>
<accession>A0A1H4BFJ4</accession>
<proteinExistence type="predicted"/>
<dbReference type="Proteomes" id="UP000198846">
    <property type="component" value="Unassembled WGS sequence"/>
</dbReference>
<evidence type="ECO:0000313" key="1">
    <source>
        <dbReference type="EMBL" id="SEA46824.1"/>
    </source>
</evidence>
<dbReference type="AlphaFoldDB" id="A0A1H4BFJ4"/>
<keyword evidence="2" id="KW-1185">Reference proteome</keyword>
<organism evidence="1 2">
    <name type="scientific">Bizionia paragorgiae</name>
    <dbReference type="NCBI Taxonomy" id="283786"/>
    <lineage>
        <taxon>Bacteria</taxon>
        <taxon>Pseudomonadati</taxon>
        <taxon>Bacteroidota</taxon>
        <taxon>Flavobacteriia</taxon>
        <taxon>Flavobacteriales</taxon>
        <taxon>Flavobacteriaceae</taxon>
        <taxon>Bizionia</taxon>
    </lineage>
</organism>
<reference evidence="1 2" key="1">
    <citation type="submission" date="2016-10" db="EMBL/GenBank/DDBJ databases">
        <authorList>
            <person name="de Groot N.N."/>
        </authorList>
    </citation>
    <scope>NUCLEOTIDE SEQUENCE [LARGE SCALE GENOMIC DNA]</scope>
    <source>
        <strain evidence="1 2">DSM 23842</strain>
    </source>
</reference>
<dbReference type="EMBL" id="FNQK01000014">
    <property type="protein sequence ID" value="SEA46824.1"/>
    <property type="molecule type" value="Genomic_DNA"/>
</dbReference>
<protein>
    <submittedName>
        <fullName evidence="1">Uncharacterized protein</fullName>
    </submittedName>
</protein>
<gene>
    <name evidence="1" type="ORF">SAMN04487990_11461</name>
</gene>
<name>A0A1H4BFJ4_BIZPA</name>
<sequence>MLLKNTSKANFEVSQKNLVGYEIIKANIQNI</sequence>
<evidence type="ECO:0000313" key="2">
    <source>
        <dbReference type="Proteomes" id="UP000198846"/>
    </source>
</evidence>